<organism evidence="3 4">
    <name type="scientific">Sinobacterium norvegicum</name>
    <dbReference type="NCBI Taxonomy" id="1641715"/>
    <lineage>
        <taxon>Bacteria</taxon>
        <taxon>Pseudomonadati</taxon>
        <taxon>Pseudomonadota</taxon>
        <taxon>Gammaproteobacteria</taxon>
        <taxon>Cellvibrionales</taxon>
        <taxon>Spongiibacteraceae</taxon>
        <taxon>Sinobacterium</taxon>
    </lineage>
</organism>
<dbReference type="Pfam" id="PF20661">
    <property type="entry name" value="SutA-RBD"/>
    <property type="match status" value="1"/>
</dbReference>
<feature type="region of interest" description="Disordered" evidence="1">
    <location>
        <begin position="34"/>
        <end position="58"/>
    </location>
</feature>
<evidence type="ECO:0000259" key="2">
    <source>
        <dbReference type="Pfam" id="PF20661"/>
    </source>
</evidence>
<dbReference type="InterPro" id="IPR049191">
    <property type="entry name" value="SutA_RBD"/>
</dbReference>
<sequence>MTSVPRCNSLPSREAIRNQIANEVAEFLSKGGTIDKIQRPNDPAQPVTRSRPWMGDIL</sequence>
<dbReference type="Proteomes" id="UP000838100">
    <property type="component" value="Unassembled WGS sequence"/>
</dbReference>
<proteinExistence type="predicted"/>
<keyword evidence="4" id="KW-1185">Reference proteome</keyword>
<feature type="domain" description="Transcriptional regulator SutA RNAP-binding" evidence="2">
    <location>
        <begin position="11"/>
        <end position="39"/>
    </location>
</feature>
<gene>
    <name evidence="3" type="ORF">SIN8267_03445</name>
</gene>
<accession>A0ABN8EPT5</accession>
<evidence type="ECO:0000313" key="4">
    <source>
        <dbReference type="Proteomes" id="UP000838100"/>
    </source>
</evidence>
<comment type="caution">
    <text evidence="3">The sequence shown here is derived from an EMBL/GenBank/DDBJ whole genome shotgun (WGS) entry which is preliminary data.</text>
</comment>
<name>A0ABN8EPT5_9GAMM</name>
<reference evidence="3" key="1">
    <citation type="submission" date="2021-12" db="EMBL/GenBank/DDBJ databases">
        <authorList>
            <person name="Rodrigo-Torres L."/>
            <person name="Arahal R. D."/>
            <person name="Lucena T."/>
        </authorList>
    </citation>
    <scope>NUCLEOTIDE SEQUENCE</scope>
    <source>
        <strain evidence="3">CECT 8267</strain>
    </source>
</reference>
<evidence type="ECO:0000313" key="3">
    <source>
        <dbReference type="EMBL" id="CAH0993297.1"/>
    </source>
</evidence>
<dbReference type="RefSeq" id="WP_237445980.1">
    <property type="nucleotide sequence ID" value="NZ_CAKLPX010000007.1"/>
</dbReference>
<protein>
    <recommendedName>
        <fullName evidence="2">Transcriptional regulator SutA RNAP-binding domain-containing protein</fullName>
    </recommendedName>
</protein>
<evidence type="ECO:0000256" key="1">
    <source>
        <dbReference type="SAM" id="MobiDB-lite"/>
    </source>
</evidence>
<dbReference type="EMBL" id="CAKLPX010000007">
    <property type="protein sequence ID" value="CAH0993297.1"/>
    <property type="molecule type" value="Genomic_DNA"/>
</dbReference>